<feature type="domain" description="SH3b" evidence="1">
    <location>
        <begin position="17"/>
        <end position="87"/>
    </location>
</feature>
<dbReference type="Gene3D" id="2.30.30.40">
    <property type="entry name" value="SH3 Domains"/>
    <property type="match status" value="1"/>
</dbReference>
<dbReference type="AlphaFoldDB" id="A0A1F5FH52"/>
<dbReference type="InterPro" id="IPR003646">
    <property type="entry name" value="SH3-like_bac-type"/>
</dbReference>
<comment type="caution">
    <text evidence="2">The sequence shown here is derived from an EMBL/GenBank/DDBJ whole genome shotgun (WGS) entry which is preliminary data.</text>
</comment>
<evidence type="ECO:0000313" key="3">
    <source>
        <dbReference type="Proteomes" id="UP000177187"/>
    </source>
</evidence>
<dbReference type="STRING" id="1817816.A2Y64_04130"/>
<proteinExistence type="predicted"/>
<accession>A0A1F5FH52</accession>
<dbReference type="SMART" id="SM00287">
    <property type="entry name" value="SH3b"/>
    <property type="match status" value="1"/>
</dbReference>
<sequence length="455" mass="50941">MNAPEWALSASPPELESVYALVDVDALNVRDAPSVDGSKIGLLHRGDRVEILAWAVGYDRYESEYVWAEVRAGDLRGYVAAEEGNYFWGEFGERYLVVEHAFGEPELTLTADLDSDGKPERIRVGPGEVHDEYEQFFYEKEYVYRLPLVLEVEGSFDAEVRLADFFLGTSTEEVPAEELINHLEEIEELGWYHNWSLYGLEAGDFNGDGAAELRLTLDFRSAYPSPVMGPIPTRRRVLGFAREDDGLRCIYGYTERAFVLGSDEDGPDGDWAYVEGGAELTPEALTYSAVMGCPEERVPFVNFRTIQVHDWIHPLDWVRHPLPPPNYLADGLWFSTELEARWVPEAGFYALYCPPDNDYARELGYAYSEVAPVGLLGVDTAESAWGLLKEPLTLFCLPGSETVVGTLEPGIWVAVQPYATRDGGWYLVSAIPYEAFTGQAPALAGWTRTPPKMEE</sequence>
<organism evidence="2 3">
    <name type="scientific">Candidatus Coatesbacteria bacterium RBG_13_66_14</name>
    <dbReference type="NCBI Taxonomy" id="1817816"/>
    <lineage>
        <taxon>Bacteria</taxon>
        <taxon>Candidatus Coatesiibacteriota</taxon>
    </lineage>
</organism>
<reference evidence="2 3" key="1">
    <citation type="journal article" date="2016" name="Nat. Commun.">
        <title>Thousands of microbial genomes shed light on interconnected biogeochemical processes in an aquifer system.</title>
        <authorList>
            <person name="Anantharaman K."/>
            <person name="Brown C.T."/>
            <person name="Hug L.A."/>
            <person name="Sharon I."/>
            <person name="Castelle C.J."/>
            <person name="Probst A.J."/>
            <person name="Thomas B.C."/>
            <person name="Singh A."/>
            <person name="Wilkins M.J."/>
            <person name="Karaoz U."/>
            <person name="Brodie E.L."/>
            <person name="Williams K.H."/>
            <person name="Hubbard S.S."/>
            <person name="Banfield J.F."/>
        </authorList>
    </citation>
    <scope>NUCLEOTIDE SEQUENCE [LARGE SCALE GENOMIC DNA]</scope>
</reference>
<protein>
    <recommendedName>
        <fullName evidence="1">SH3b domain-containing protein</fullName>
    </recommendedName>
</protein>
<gene>
    <name evidence="2" type="ORF">A2Y64_04130</name>
</gene>
<dbReference type="Proteomes" id="UP000177187">
    <property type="component" value="Unassembled WGS sequence"/>
</dbReference>
<evidence type="ECO:0000259" key="1">
    <source>
        <dbReference type="SMART" id="SM00287"/>
    </source>
</evidence>
<name>A0A1F5FH52_9BACT</name>
<evidence type="ECO:0000313" key="2">
    <source>
        <dbReference type="EMBL" id="OGD78998.1"/>
    </source>
</evidence>
<dbReference type="EMBL" id="MFAF01000017">
    <property type="protein sequence ID" value="OGD78998.1"/>
    <property type="molecule type" value="Genomic_DNA"/>
</dbReference>
<dbReference type="Pfam" id="PF08239">
    <property type="entry name" value="SH3_3"/>
    <property type="match status" value="1"/>
</dbReference>